<name>A0A9N9FJZ7_9GLOM</name>
<dbReference type="PANTHER" id="PTHR12743">
    <property type="entry name" value="CYTOCHROME C1 HEME LYASE"/>
    <property type="match status" value="1"/>
</dbReference>
<evidence type="ECO:0000256" key="8">
    <source>
        <dbReference type="ARBA" id="ARBA00023136"/>
    </source>
</evidence>
<feature type="compositionally biased region" description="Polar residues" evidence="11">
    <location>
        <begin position="29"/>
        <end position="64"/>
    </location>
</feature>
<comment type="catalytic activity">
    <reaction evidence="10">
        <text>holo-[cytochrome c] = apo-[cytochrome c] + heme b</text>
        <dbReference type="Rhea" id="RHEA:22648"/>
        <dbReference type="Rhea" id="RHEA-COMP:10725"/>
        <dbReference type="Rhea" id="RHEA-COMP:10726"/>
        <dbReference type="ChEBI" id="CHEBI:29950"/>
        <dbReference type="ChEBI" id="CHEBI:60344"/>
        <dbReference type="ChEBI" id="CHEBI:83739"/>
        <dbReference type="EC" id="4.4.1.17"/>
    </reaction>
</comment>
<dbReference type="Proteomes" id="UP000789739">
    <property type="component" value="Unassembled WGS sequence"/>
</dbReference>
<gene>
    <name evidence="12" type="ORF">PBRASI_LOCUS4516</name>
</gene>
<protein>
    <recommendedName>
        <fullName evidence="10">Holocytochrome c-type synthase</fullName>
        <ecNumber evidence="10">4.4.1.17</ecNumber>
    </recommendedName>
</protein>
<evidence type="ECO:0000256" key="9">
    <source>
        <dbReference type="ARBA" id="ARBA00023239"/>
    </source>
</evidence>
<evidence type="ECO:0000256" key="1">
    <source>
        <dbReference type="ARBA" id="ARBA00004273"/>
    </source>
</evidence>
<evidence type="ECO:0000313" key="12">
    <source>
        <dbReference type="EMBL" id="CAG8539537.1"/>
    </source>
</evidence>
<keyword evidence="7 10" id="KW-0496">Mitochondrion</keyword>
<dbReference type="PROSITE" id="PS00822">
    <property type="entry name" value="CYTO_HEME_LYASE_2"/>
    <property type="match status" value="1"/>
</dbReference>
<keyword evidence="9 10" id="KW-0456">Lyase</keyword>
<keyword evidence="4 10" id="KW-0479">Metal-binding</keyword>
<proteinExistence type="inferred from homology"/>
<comment type="subcellular location">
    <subcellularLocation>
        <location evidence="1 10">Mitochondrion inner membrane</location>
    </subcellularLocation>
</comment>
<keyword evidence="13" id="KW-1185">Reference proteome</keyword>
<comment type="similarity">
    <text evidence="2 10">Belongs to the cytochrome c-type heme lyase family.</text>
</comment>
<evidence type="ECO:0000256" key="7">
    <source>
        <dbReference type="ARBA" id="ARBA00023128"/>
    </source>
</evidence>
<evidence type="ECO:0000256" key="10">
    <source>
        <dbReference type="RuleBase" id="RU363130"/>
    </source>
</evidence>
<dbReference type="PROSITE" id="PS00821">
    <property type="entry name" value="CYTO_HEME_LYASE_1"/>
    <property type="match status" value="1"/>
</dbReference>
<sequence length="228" mass="26188">MTETSTPTKSACPIDHRSRSGFFSSFSRQNTSSDSNLNAQGCTSDTLDKSSTQTPTSSQRISLDNQRDVSSIPRWSSTPSDYWVYPSEQQFFNALKRKNHEASETDMRSVVHIHNAVNERAWSEVLKWERLHESTNKCAVKLKSFRGRPGDLSFKARMYGLLGYTYPFDRHDWIIDRCGKEVRYIIDFYSGKPDSRNPHSVSFYIDARPALTIEGVVDRIRMILASWN</sequence>
<comment type="function">
    <text evidence="10">Lyase that catalyzes the covalent linking of the heme group to the cytochrome C apoprotein to produce the mature functional cytochrome.</text>
</comment>
<dbReference type="InterPro" id="IPR000511">
    <property type="entry name" value="Holocyt_c/c1_synthase"/>
</dbReference>
<keyword evidence="8 10" id="KW-0472">Membrane</keyword>
<evidence type="ECO:0000256" key="6">
    <source>
        <dbReference type="ARBA" id="ARBA00023004"/>
    </source>
</evidence>
<evidence type="ECO:0000256" key="11">
    <source>
        <dbReference type="SAM" id="MobiDB-lite"/>
    </source>
</evidence>
<dbReference type="OrthoDB" id="4243at2759"/>
<dbReference type="AlphaFoldDB" id="A0A9N9FJZ7"/>
<comment type="caution">
    <text evidence="12">The sequence shown here is derived from an EMBL/GenBank/DDBJ whole genome shotgun (WGS) entry which is preliminary data.</text>
</comment>
<evidence type="ECO:0000256" key="2">
    <source>
        <dbReference type="ARBA" id="ARBA00007255"/>
    </source>
</evidence>
<dbReference type="GO" id="GO:0005743">
    <property type="term" value="C:mitochondrial inner membrane"/>
    <property type="evidence" value="ECO:0007669"/>
    <property type="project" value="UniProtKB-SubCell"/>
</dbReference>
<organism evidence="12 13">
    <name type="scientific">Paraglomus brasilianum</name>
    <dbReference type="NCBI Taxonomy" id="144538"/>
    <lineage>
        <taxon>Eukaryota</taxon>
        <taxon>Fungi</taxon>
        <taxon>Fungi incertae sedis</taxon>
        <taxon>Mucoromycota</taxon>
        <taxon>Glomeromycotina</taxon>
        <taxon>Glomeromycetes</taxon>
        <taxon>Paraglomerales</taxon>
        <taxon>Paraglomeraceae</taxon>
        <taxon>Paraglomus</taxon>
    </lineage>
</organism>
<evidence type="ECO:0000313" key="13">
    <source>
        <dbReference type="Proteomes" id="UP000789739"/>
    </source>
</evidence>
<keyword evidence="6 10" id="KW-0408">Iron</keyword>
<dbReference type="Pfam" id="PF01265">
    <property type="entry name" value="Cyto_heme_lyase"/>
    <property type="match status" value="1"/>
</dbReference>
<dbReference type="EC" id="4.4.1.17" evidence="10"/>
<accession>A0A9N9FJZ7</accession>
<evidence type="ECO:0000256" key="3">
    <source>
        <dbReference type="ARBA" id="ARBA00022617"/>
    </source>
</evidence>
<evidence type="ECO:0000256" key="4">
    <source>
        <dbReference type="ARBA" id="ARBA00022723"/>
    </source>
</evidence>
<keyword evidence="3 10" id="KW-0349">Heme</keyword>
<dbReference type="GO" id="GO:0004408">
    <property type="term" value="F:holocytochrome-c synthase activity"/>
    <property type="evidence" value="ECO:0007669"/>
    <property type="project" value="UniProtKB-EC"/>
</dbReference>
<dbReference type="EMBL" id="CAJVPI010000473">
    <property type="protein sequence ID" value="CAG8539537.1"/>
    <property type="molecule type" value="Genomic_DNA"/>
</dbReference>
<reference evidence="12" key="1">
    <citation type="submission" date="2021-06" db="EMBL/GenBank/DDBJ databases">
        <authorList>
            <person name="Kallberg Y."/>
            <person name="Tangrot J."/>
            <person name="Rosling A."/>
        </authorList>
    </citation>
    <scope>NUCLEOTIDE SEQUENCE</scope>
    <source>
        <strain evidence="12">BR232B</strain>
    </source>
</reference>
<dbReference type="GO" id="GO:0046872">
    <property type="term" value="F:metal ion binding"/>
    <property type="evidence" value="ECO:0007669"/>
    <property type="project" value="UniProtKB-KW"/>
</dbReference>
<dbReference type="PANTHER" id="PTHR12743:SF0">
    <property type="entry name" value="HOLOCYTOCHROME C-TYPE SYNTHASE"/>
    <property type="match status" value="1"/>
</dbReference>
<evidence type="ECO:0000256" key="5">
    <source>
        <dbReference type="ARBA" id="ARBA00022792"/>
    </source>
</evidence>
<feature type="region of interest" description="Disordered" evidence="11">
    <location>
        <begin position="1"/>
        <end position="72"/>
    </location>
</feature>
<keyword evidence="5 10" id="KW-0999">Mitochondrion inner membrane</keyword>